<reference evidence="1" key="1">
    <citation type="journal article" date="2015" name="Nature">
        <title>Complex archaea that bridge the gap between prokaryotes and eukaryotes.</title>
        <authorList>
            <person name="Spang A."/>
            <person name="Saw J.H."/>
            <person name="Jorgensen S.L."/>
            <person name="Zaremba-Niedzwiedzka K."/>
            <person name="Martijn J."/>
            <person name="Lind A.E."/>
            <person name="van Eijk R."/>
            <person name="Schleper C."/>
            <person name="Guy L."/>
            <person name="Ettema T.J."/>
        </authorList>
    </citation>
    <scope>NUCLEOTIDE SEQUENCE</scope>
</reference>
<dbReference type="AlphaFoldDB" id="A0A0F9MXI2"/>
<protein>
    <recommendedName>
        <fullName evidence="2">Phospholipase C/D domain-containing protein</fullName>
    </recommendedName>
</protein>
<proteinExistence type="predicted"/>
<name>A0A0F9MXI2_9ZZZZ</name>
<sequence>MRCSTTYCLRCGRPRRRRRRSDTIAARSEVEMPPLGLHTVVAKEVGDRLRYHVLDEERGNLYLGSTAPDIRVITRWERGRTHFFDLSNFDEQSGVAGLFSAYPRLRETGGLGAGTVAFMAGYVTHLVMDELWINTIYRPFFGVRSPLGGDLRANIMDRAIQFSLDRQKRIDRELMAHVLDEVARSDLALEIDFIDGKTLHRWKEVILDVVNSSPDWERFRNIAGRHLREAGIESPEQFKEFLRSLPDLVDETLRYLTEERLREFMDLSVEHGVGAVKEYLECE</sequence>
<accession>A0A0F9MXI2</accession>
<evidence type="ECO:0000313" key="1">
    <source>
        <dbReference type="EMBL" id="KKM73977.1"/>
    </source>
</evidence>
<dbReference type="EMBL" id="LAZR01009214">
    <property type="protein sequence ID" value="KKM73977.1"/>
    <property type="molecule type" value="Genomic_DNA"/>
</dbReference>
<organism evidence="1">
    <name type="scientific">marine sediment metagenome</name>
    <dbReference type="NCBI Taxonomy" id="412755"/>
    <lineage>
        <taxon>unclassified sequences</taxon>
        <taxon>metagenomes</taxon>
        <taxon>ecological metagenomes</taxon>
    </lineage>
</organism>
<evidence type="ECO:0008006" key="2">
    <source>
        <dbReference type="Google" id="ProtNLM"/>
    </source>
</evidence>
<gene>
    <name evidence="1" type="ORF">LCGC14_1405000</name>
</gene>
<comment type="caution">
    <text evidence="1">The sequence shown here is derived from an EMBL/GenBank/DDBJ whole genome shotgun (WGS) entry which is preliminary data.</text>
</comment>